<evidence type="ECO:0000259" key="1">
    <source>
        <dbReference type="Pfam" id="PF07287"/>
    </source>
</evidence>
<dbReference type="Pfam" id="PF07287">
    <property type="entry name" value="AtuA"/>
    <property type="match status" value="1"/>
</dbReference>
<keyword evidence="3" id="KW-1185">Reference proteome</keyword>
<dbReference type="KEGG" id="pfj:MYCFIDRAFT_130445"/>
<proteinExistence type="predicted"/>
<evidence type="ECO:0000313" key="2">
    <source>
        <dbReference type="EMBL" id="EME86648.1"/>
    </source>
</evidence>
<reference evidence="2 3" key="1">
    <citation type="journal article" date="2012" name="PLoS Pathog.">
        <title>Diverse lifestyles and strategies of plant pathogenesis encoded in the genomes of eighteen Dothideomycetes fungi.</title>
        <authorList>
            <person name="Ohm R.A."/>
            <person name="Feau N."/>
            <person name="Henrissat B."/>
            <person name="Schoch C.L."/>
            <person name="Horwitz B.A."/>
            <person name="Barry K.W."/>
            <person name="Condon B.J."/>
            <person name="Copeland A.C."/>
            <person name="Dhillon B."/>
            <person name="Glaser F."/>
            <person name="Hesse C.N."/>
            <person name="Kosti I."/>
            <person name="LaButti K."/>
            <person name="Lindquist E.A."/>
            <person name="Lucas S."/>
            <person name="Salamov A.A."/>
            <person name="Bradshaw R.E."/>
            <person name="Ciuffetti L."/>
            <person name="Hamelin R.C."/>
            <person name="Kema G.H.J."/>
            <person name="Lawrence C."/>
            <person name="Scott J.A."/>
            <person name="Spatafora J.W."/>
            <person name="Turgeon B.G."/>
            <person name="de Wit P.J.G.M."/>
            <person name="Zhong S."/>
            <person name="Goodwin S.B."/>
            <person name="Grigoriev I.V."/>
        </authorList>
    </citation>
    <scope>NUCLEOTIDE SEQUENCE [LARGE SCALE GENOMIC DNA]</scope>
    <source>
        <strain evidence="2 3">CIRAD86</strain>
    </source>
</reference>
<dbReference type="RefSeq" id="XP_007923853.1">
    <property type="nucleotide sequence ID" value="XM_007925662.1"/>
</dbReference>
<evidence type="ECO:0000313" key="3">
    <source>
        <dbReference type="Proteomes" id="UP000016932"/>
    </source>
</evidence>
<accession>M3BBR6</accession>
<dbReference type="HOGENOM" id="CLU_012617_0_1_1"/>
<dbReference type="EMBL" id="KB446556">
    <property type="protein sequence ID" value="EME86648.1"/>
    <property type="molecule type" value="Genomic_DNA"/>
</dbReference>
<sequence length="584" mass="64938">MSPSTRRPVRIGGASGGFTDRVRAINSLASNEDVDVIVGDWLSEMTRTIHGSGKQRTIKDLSTKSQTFNELSFEQQLETAYFAENFMDCFEPAIDSLAKNGVKLAVNAGASDTEVLAKLVQQTVKAKGYDLKVAWISGDEQTENVRELISRGETFESLMHGRKIQDWEQEIVCAQCYLGGLGIAEALRAGADIVIAGRVADAAPTIGAAAWWHEWSRDQLDELAGSLDLLKTGKHVNVGFPIAAVDYRGNCTITKEKNTGGCVTVDSVTSQLLYEIQGPLYYNSDVVAHLEGVKIEQLGEDEVFVSGVKGLPPPDTTKVGISGFAGWQAEYHIYLCGLDIDEKCKFAEDQIKYELGEERLNKFSCLKFTRNGDSPIDARNQDIATVDFRIFAQSKDRQLLSMRNPEGFFRISMVNFLMSCPGATLSNDMRQAEGKPFYEYWPALLPQTWVKHQAHLLFEPEAGKQKVIDIPPPTLTEKHKRQQPSYETSNPAKLSALGETVRAPLGTIVLGRSGDKASDCNVGFFVRPSPNDELWEWLRTILTVEKIKELLGPEEIHKFGKAELRYLRAKTVDIPKKFLEYARI</sequence>
<dbReference type="PANTHER" id="PTHR47585:SF2">
    <property type="entry name" value="DUF1446 DOMAIN PROTEIN (AFU_ORTHOLOGUE AFUA_6G11420)"/>
    <property type="match status" value="1"/>
</dbReference>
<dbReference type="eggNOG" id="ENOG502QS8D">
    <property type="taxonomic scope" value="Eukaryota"/>
</dbReference>
<dbReference type="OrthoDB" id="10265871at2759"/>
<name>M3BBR6_PSEFD</name>
<dbReference type="Proteomes" id="UP000016932">
    <property type="component" value="Unassembled WGS sequence"/>
</dbReference>
<dbReference type="InterPro" id="IPR010839">
    <property type="entry name" value="AtuA_N"/>
</dbReference>
<dbReference type="VEuPathDB" id="FungiDB:MYCFIDRAFT_130445"/>
<gene>
    <name evidence="2" type="ORF">MYCFIDRAFT_130445</name>
</gene>
<dbReference type="GeneID" id="19330740"/>
<organism evidence="2 3">
    <name type="scientific">Pseudocercospora fijiensis (strain CIRAD86)</name>
    <name type="common">Black leaf streak disease fungus</name>
    <name type="synonym">Mycosphaerella fijiensis</name>
    <dbReference type="NCBI Taxonomy" id="383855"/>
    <lineage>
        <taxon>Eukaryota</taxon>
        <taxon>Fungi</taxon>
        <taxon>Dikarya</taxon>
        <taxon>Ascomycota</taxon>
        <taxon>Pezizomycotina</taxon>
        <taxon>Dothideomycetes</taxon>
        <taxon>Dothideomycetidae</taxon>
        <taxon>Mycosphaerellales</taxon>
        <taxon>Mycosphaerellaceae</taxon>
        <taxon>Pseudocercospora</taxon>
    </lineage>
</organism>
<dbReference type="AlphaFoldDB" id="M3BBR6"/>
<feature type="domain" description="Acyclic terpene utilisation N-terminal" evidence="1">
    <location>
        <begin position="9"/>
        <end position="456"/>
    </location>
</feature>
<protein>
    <recommendedName>
        <fullName evidence="1">Acyclic terpene utilisation N-terminal domain-containing protein</fullName>
    </recommendedName>
</protein>
<dbReference type="PANTHER" id="PTHR47585">
    <property type="match status" value="1"/>
</dbReference>